<dbReference type="GO" id="GO:0004849">
    <property type="term" value="F:uridine kinase activity"/>
    <property type="evidence" value="ECO:0007669"/>
    <property type="project" value="UniProtKB-EC"/>
</dbReference>
<evidence type="ECO:0000256" key="7">
    <source>
        <dbReference type="ARBA" id="ARBA00022676"/>
    </source>
</evidence>
<dbReference type="Proteomes" id="UP000095023">
    <property type="component" value="Unassembled WGS sequence"/>
</dbReference>
<feature type="domain" description="Phosphoribosyltransferase" evidence="14">
    <location>
        <begin position="242"/>
        <end position="420"/>
    </location>
</feature>
<dbReference type="UniPathway" id="UPA00579">
    <property type="reaction ID" value="UER00640"/>
</dbReference>
<evidence type="ECO:0000256" key="4">
    <source>
        <dbReference type="ARBA" id="ARBA00005180"/>
    </source>
</evidence>
<keyword evidence="12" id="KW-0067">ATP-binding</keyword>
<dbReference type="FunFam" id="3.40.50.2020:FF:000023">
    <property type="entry name" value="Probable uracil phosphoribosyltransferase"/>
    <property type="match status" value="1"/>
</dbReference>
<evidence type="ECO:0000256" key="11">
    <source>
        <dbReference type="ARBA" id="ARBA00023134"/>
    </source>
</evidence>
<dbReference type="InterPro" id="IPR000764">
    <property type="entry name" value="Uridine_kinase-like"/>
</dbReference>
<comment type="cofactor">
    <cofactor evidence="1">
        <name>Mg(2+)</name>
        <dbReference type="ChEBI" id="CHEBI:18420"/>
    </cofactor>
</comment>
<reference evidence="16" key="1">
    <citation type="submission" date="2016-02" db="EMBL/GenBank/DDBJ databases">
        <title>Comparative genomics of biotechnologically important yeasts.</title>
        <authorList>
            <consortium name="DOE Joint Genome Institute"/>
            <person name="Riley R."/>
            <person name="Haridas S."/>
            <person name="Wolfe K.H."/>
            <person name="Lopes M.R."/>
            <person name="Hittinger C.T."/>
            <person name="Goker M."/>
            <person name="Salamov A."/>
            <person name="Wisecaver J."/>
            <person name="Long T.M."/>
            <person name="Aerts A.L."/>
            <person name="Barry K."/>
            <person name="Choi C."/>
            <person name="Clum A."/>
            <person name="Coughlan A.Y."/>
            <person name="Deshpande S."/>
            <person name="Douglass A.P."/>
            <person name="Hanson S.J."/>
            <person name="Klenk H.-P."/>
            <person name="Labutti K."/>
            <person name="Lapidus A."/>
            <person name="Lindquist E."/>
            <person name="Lipzen A."/>
            <person name="Meier-Kolthoff J.P."/>
            <person name="Ohm R.A."/>
            <person name="Otillar R.P."/>
            <person name="Pangilinan J."/>
            <person name="Peng Y."/>
            <person name="Rokas A."/>
            <person name="Rosa C.A."/>
            <person name="Scheuner C."/>
            <person name="Sibirny A.A."/>
            <person name="Slot J.C."/>
            <person name="Stielow J.B."/>
            <person name="Sun H."/>
            <person name="Kurtzman C.P."/>
            <person name="Blackwell M."/>
            <person name="Jeffries T.W."/>
            <person name="Grigoriev I.V."/>
        </authorList>
    </citation>
    <scope>NUCLEOTIDE SEQUENCE [LARGE SCALE GENOMIC DNA]</scope>
    <source>
        <strain evidence="16">NRRL Y-17796</strain>
    </source>
</reference>
<dbReference type="InterPro" id="IPR006083">
    <property type="entry name" value="PRK/URK"/>
</dbReference>
<keyword evidence="10 12" id="KW-0418">Kinase</keyword>
<evidence type="ECO:0000256" key="3">
    <source>
        <dbReference type="ARBA" id="ARBA00004784"/>
    </source>
</evidence>
<dbReference type="SUPFAM" id="SSF52540">
    <property type="entry name" value="P-loop containing nucleoside triphosphate hydrolases"/>
    <property type="match status" value="1"/>
</dbReference>
<gene>
    <name evidence="15" type="ORF">CANCADRAFT_138604</name>
</gene>
<comment type="catalytic activity">
    <reaction evidence="12">
        <text>uridine + ATP = UMP + ADP + H(+)</text>
        <dbReference type="Rhea" id="RHEA:16825"/>
        <dbReference type="ChEBI" id="CHEBI:15378"/>
        <dbReference type="ChEBI" id="CHEBI:16704"/>
        <dbReference type="ChEBI" id="CHEBI:30616"/>
        <dbReference type="ChEBI" id="CHEBI:57865"/>
        <dbReference type="ChEBI" id="CHEBI:456216"/>
        <dbReference type="EC" id="2.7.1.48"/>
    </reaction>
</comment>
<comment type="similarity">
    <text evidence="5">Belongs to the UPRTase family.</text>
</comment>
<dbReference type="AlphaFoldDB" id="A0A1E4TC51"/>
<dbReference type="GO" id="GO:0044206">
    <property type="term" value="P:UMP salvage"/>
    <property type="evidence" value="ECO:0007669"/>
    <property type="project" value="UniProtKB-UniPathway"/>
</dbReference>
<dbReference type="OrthoDB" id="738517at2759"/>
<dbReference type="GO" id="GO:0016757">
    <property type="term" value="F:glycosyltransferase activity"/>
    <property type="evidence" value="ECO:0007669"/>
    <property type="project" value="UniProtKB-KW"/>
</dbReference>
<evidence type="ECO:0000313" key="16">
    <source>
        <dbReference type="Proteomes" id="UP000095023"/>
    </source>
</evidence>
<proteinExistence type="inferred from homology"/>
<keyword evidence="16" id="KW-1185">Reference proteome</keyword>
<dbReference type="InterPro" id="IPR027417">
    <property type="entry name" value="P-loop_NTPase"/>
</dbReference>
<evidence type="ECO:0000256" key="10">
    <source>
        <dbReference type="ARBA" id="ARBA00022777"/>
    </source>
</evidence>
<dbReference type="GO" id="GO:0044211">
    <property type="term" value="P:CTP salvage"/>
    <property type="evidence" value="ECO:0007669"/>
    <property type="project" value="UniProtKB-UniPathway"/>
</dbReference>
<keyword evidence="9 12" id="KW-0547">Nucleotide-binding</keyword>
<dbReference type="GO" id="GO:0005525">
    <property type="term" value="F:GTP binding"/>
    <property type="evidence" value="ECO:0007669"/>
    <property type="project" value="UniProtKB-KW"/>
</dbReference>
<accession>A0A1E4TC51</accession>
<comment type="pathway">
    <text evidence="2 12">Pyrimidine metabolism; UMP biosynthesis via salvage pathway; UMP from uridine: step 1/1.</text>
</comment>
<comment type="pathway">
    <text evidence="3 12">Pyrimidine metabolism; CTP biosynthesis via salvage pathway; CTP from cytidine: step 1/3.</text>
</comment>
<dbReference type="Pfam" id="PF14681">
    <property type="entry name" value="UPRTase"/>
    <property type="match status" value="1"/>
</dbReference>
<dbReference type="GO" id="GO:0005524">
    <property type="term" value="F:ATP binding"/>
    <property type="evidence" value="ECO:0007669"/>
    <property type="project" value="UniProtKB-KW"/>
</dbReference>
<keyword evidence="8 12" id="KW-0808">Transferase</keyword>
<sequence length="438" mass="49615">MATYHPPWNEPLFIGVAGGSGSGKSSVVSTVINKLNVPWTVVISTDSYYKQLTDDQRERAFRSEYDFDAPEALEWDLLYDHMMQLKQGKRIYVPQYAFDTHTRTDKTVSVYAPYVVIIEGIYALYDERIRRLFDTKVFVDADMDVCLARRTLRDMAHRGRDLDGIIAQWFRFVKPNYIEKVAPTSKYADILVTRGSNNYVAIDMLIALIRQALKQKAAQQKEQLESLSTDKTVFNRDNLLIVPQTPQFEGLSTIIMDRTTSMEDFIFYFERIATILIEHALDSLDVAEQSVTTATGMEYKGLRFTKSITGVAILRAGGTFDIAFRRTVPEMSFGRLLILSDTATGEPALRYEKLPKCITNDTVILTDPQVGSAAAALMAIQVMLDHGVSEKNIIFITFLASRLGIMRILKAFPKIRLIVGKPTDEMVPRFIDARYFGT</sequence>
<name>A0A1E4TC51_9ASCO</name>
<dbReference type="Pfam" id="PF00485">
    <property type="entry name" value="PRK"/>
    <property type="match status" value="1"/>
</dbReference>
<evidence type="ECO:0000256" key="6">
    <source>
        <dbReference type="ARBA" id="ARBA00022533"/>
    </source>
</evidence>
<organism evidence="15 16">
    <name type="scientific">Tortispora caseinolytica NRRL Y-17796</name>
    <dbReference type="NCBI Taxonomy" id="767744"/>
    <lineage>
        <taxon>Eukaryota</taxon>
        <taxon>Fungi</taxon>
        <taxon>Dikarya</taxon>
        <taxon>Ascomycota</taxon>
        <taxon>Saccharomycotina</taxon>
        <taxon>Trigonopsidomycetes</taxon>
        <taxon>Trigonopsidales</taxon>
        <taxon>Trigonopsidaceae</taxon>
        <taxon>Tortispora</taxon>
    </lineage>
</organism>
<keyword evidence="11" id="KW-0342">GTP-binding</keyword>
<evidence type="ECO:0000256" key="5">
    <source>
        <dbReference type="ARBA" id="ARBA00009516"/>
    </source>
</evidence>
<dbReference type="InterPro" id="IPR000836">
    <property type="entry name" value="PRTase_dom"/>
</dbReference>
<comment type="pathway">
    <text evidence="4">Pyrimidine metabolism; UMP biosynthesis via salvage pathway; UMP from uracil: step 1/1.</text>
</comment>
<dbReference type="EMBL" id="KV453843">
    <property type="protein sequence ID" value="ODV89342.1"/>
    <property type="molecule type" value="Genomic_DNA"/>
</dbReference>
<evidence type="ECO:0000256" key="1">
    <source>
        <dbReference type="ARBA" id="ARBA00001946"/>
    </source>
</evidence>
<evidence type="ECO:0000256" key="2">
    <source>
        <dbReference type="ARBA" id="ARBA00004690"/>
    </source>
</evidence>
<protein>
    <recommendedName>
        <fullName evidence="12">Uridine kinase</fullName>
        <ecNumber evidence="12">2.7.1.48</ecNumber>
    </recommendedName>
</protein>
<comment type="catalytic activity">
    <reaction evidence="12">
        <text>cytidine + ATP = CMP + ADP + H(+)</text>
        <dbReference type="Rhea" id="RHEA:24674"/>
        <dbReference type="ChEBI" id="CHEBI:15378"/>
        <dbReference type="ChEBI" id="CHEBI:17562"/>
        <dbReference type="ChEBI" id="CHEBI:30616"/>
        <dbReference type="ChEBI" id="CHEBI:60377"/>
        <dbReference type="ChEBI" id="CHEBI:456216"/>
        <dbReference type="EC" id="2.7.1.48"/>
    </reaction>
</comment>
<dbReference type="NCBIfam" id="NF004018">
    <property type="entry name" value="PRK05480.1"/>
    <property type="match status" value="1"/>
</dbReference>
<evidence type="ECO:0000256" key="9">
    <source>
        <dbReference type="ARBA" id="ARBA00022741"/>
    </source>
</evidence>
<dbReference type="FunFam" id="3.40.50.300:FF:000339">
    <property type="entry name" value="Uridine kinase"/>
    <property type="match status" value="1"/>
</dbReference>
<evidence type="ECO:0000259" key="13">
    <source>
        <dbReference type="Pfam" id="PF00485"/>
    </source>
</evidence>
<evidence type="ECO:0000313" key="15">
    <source>
        <dbReference type="EMBL" id="ODV89342.1"/>
    </source>
</evidence>
<dbReference type="UniPathway" id="UPA00574">
    <property type="reaction ID" value="UER00637"/>
</dbReference>
<evidence type="ECO:0000256" key="12">
    <source>
        <dbReference type="RuleBase" id="RU003825"/>
    </source>
</evidence>
<dbReference type="PANTHER" id="PTHR10285">
    <property type="entry name" value="URIDINE KINASE"/>
    <property type="match status" value="1"/>
</dbReference>
<dbReference type="Gene3D" id="3.40.50.300">
    <property type="entry name" value="P-loop containing nucleotide triphosphate hydrolases"/>
    <property type="match status" value="1"/>
</dbReference>
<dbReference type="CDD" id="cd02023">
    <property type="entry name" value="UMPK"/>
    <property type="match status" value="1"/>
</dbReference>
<evidence type="ECO:0000259" key="14">
    <source>
        <dbReference type="Pfam" id="PF14681"/>
    </source>
</evidence>
<dbReference type="Gene3D" id="3.40.50.2020">
    <property type="match status" value="1"/>
</dbReference>
<keyword evidence="7" id="KW-0328">Glycosyltransferase</keyword>
<dbReference type="InterPro" id="IPR029057">
    <property type="entry name" value="PRTase-like"/>
</dbReference>
<keyword evidence="6" id="KW-0021">Allosteric enzyme</keyword>
<dbReference type="EC" id="2.7.1.48" evidence="12"/>
<dbReference type="SUPFAM" id="SSF53271">
    <property type="entry name" value="PRTase-like"/>
    <property type="match status" value="1"/>
</dbReference>
<evidence type="ECO:0000256" key="8">
    <source>
        <dbReference type="ARBA" id="ARBA00022679"/>
    </source>
</evidence>
<dbReference type="PRINTS" id="PR00988">
    <property type="entry name" value="URIDINKINASE"/>
</dbReference>
<dbReference type="GO" id="GO:0043771">
    <property type="term" value="F:cytidine kinase activity"/>
    <property type="evidence" value="ECO:0007669"/>
    <property type="project" value="RHEA"/>
</dbReference>
<comment type="similarity">
    <text evidence="12">Belongs to the uridine kinase family.</text>
</comment>
<dbReference type="NCBIfam" id="TIGR00235">
    <property type="entry name" value="udk"/>
    <property type="match status" value="1"/>
</dbReference>
<feature type="domain" description="Phosphoribulokinase/uridine kinase" evidence="13">
    <location>
        <begin position="13"/>
        <end position="200"/>
    </location>
</feature>